<dbReference type="EMBL" id="AMZN01000082">
    <property type="protein sequence ID" value="ELR69176.1"/>
    <property type="molecule type" value="Genomic_DNA"/>
</dbReference>
<keyword evidence="2" id="KW-1185">Reference proteome</keyword>
<organism evidence="1 2">
    <name type="scientific">Fulvivirga imtechensis AK7</name>
    <dbReference type="NCBI Taxonomy" id="1237149"/>
    <lineage>
        <taxon>Bacteria</taxon>
        <taxon>Pseudomonadati</taxon>
        <taxon>Bacteroidota</taxon>
        <taxon>Cytophagia</taxon>
        <taxon>Cytophagales</taxon>
        <taxon>Fulvivirgaceae</taxon>
        <taxon>Fulvivirga</taxon>
    </lineage>
</organism>
<accession>L8JJU1</accession>
<evidence type="ECO:0000313" key="1">
    <source>
        <dbReference type="EMBL" id="ELR69176.1"/>
    </source>
</evidence>
<dbReference type="Proteomes" id="UP000011135">
    <property type="component" value="Unassembled WGS sequence"/>
</dbReference>
<proteinExistence type="predicted"/>
<gene>
    <name evidence="1" type="ORF">C900_05372</name>
</gene>
<evidence type="ECO:0008006" key="3">
    <source>
        <dbReference type="Google" id="ProtNLM"/>
    </source>
</evidence>
<name>L8JJU1_9BACT</name>
<dbReference type="eggNOG" id="COG5005">
    <property type="taxonomic scope" value="Bacteria"/>
</dbReference>
<evidence type="ECO:0000313" key="2">
    <source>
        <dbReference type="Proteomes" id="UP000011135"/>
    </source>
</evidence>
<protein>
    <recommendedName>
        <fullName evidence="3">Phage virion morphogenesis protein</fullName>
    </recommendedName>
</protein>
<comment type="caution">
    <text evidence="1">The sequence shown here is derived from an EMBL/GenBank/DDBJ whole genome shotgun (WGS) entry which is preliminary data.</text>
</comment>
<dbReference type="RefSeq" id="WP_009582462.1">
    <property type="nucleotide sequence ID" value="NZ_AMZN01000082.1"/>
</dbReference>
<sequence length="156" mass="18017">MPHYKVVIRRLEALKAELPIIVANEMVNHAIDNIRAGSWDGRPWPARKAFAPRNRGRGLLIDTGDGLRSIASKIQKPYVLLKMEDYMAAHNEGADINVTQNVRSHTRRRAGRSMQVRAHSRNMNFKLPQRQFAGESKVLSENIRKVFEKRFRRVFT</sequence>
<dbReference type="OrthoDB" id="964176at2"/>
<dbReference type="AlphaFoldDB" id="L8JJU1"/>
<dbReference type="STRING" id="1237149.C900_05372"/>
<reference evidence="1 2" key="1">
    <citation type="submission" date="2012-12" db="EMBL/GenBank/DDBJ databases">
        <title>Genome assembly of Fulvivirga imtechensis AK7.</title>
        <authorList>
            <person name="Nupur N."/>
            <person name="Khatri I."/>
            <person name="Kumar R."/>
            <person name="Subramanian S."/>
            <person name="Pinnaka A."/>
        </authorList>
    </citation>
    <scope>NUCLEOTIDE SEQUENCE [LARGE SCALE GENOMIC DNA]</scope>
    <source>
        <strain evidence="1 2">AK7</strain>
    </source>
</reference>